<dbReference type="AlphaFoldDB" id="A0A9P5P530"/>
<name>A0A9P5P530_9AGAR</name>
<gene>
    <name evidence="2" type="ORF">BDP27DRAFT_1305268</name>
</gene>
<feature type="compositionally biased region" description="Low complexity" evidence="1">
    <location>
        <begin position="63"/>
        <end position="86"/>
    </location>
</feature>
<dbReference type="OrthoDB" id="2959034at2759"/>
<sequence length="373" mass="41053">MIIVDSKDVPSTPDTYGNSSHDLVINILHDEGEAPPSYAFVEPTPTSGRSFFDRSSDASSISGSSSASYLEPSSSSMPPVSPSTTSLHTPPVFTPKQKSWFGSKSRKAKEVREWAVNQIGDLLGKGNTDIEECRSVLSGCAEAFSTKKLTFSAFLQEPLVENHTYFYWSIVNRSDEATRFPPLLSALLSFASPVTEETRADVRLACLLTNDQPLHQSLQCHRDFMRLPTSHELIFGEVIPYDDITVENMPSAEPSFQVKMEIPHFMKRMNFEKEVTLEFIAQRELAFSVPSGKHPSWTLTLTLLGHSDPTPIDSRFVIEDASPASSTGLEVVSKPKPPVSIRLKASMLIPSKKDKVTVSLEDGSLIGSSLRSP</sequence>
<evidence type="ECO:0000313" key="2">
    <source>
        <dbReference type="EMBL" id="KAF9043668.1"/>
    </source>
</evidence>
<comment type="caution">
    <text evidence="2">The sequence shown here is derived from an EMBL/GenBank/DDBJ whole genome shotgun (WGS) entry which is preliminary data.</text>
</comment>
<protein>
    <submittedName>
        <fullName evidence="2">Uncharacterized protein</fullName>
    </submittedName>
</protein>
<evidence type="ECO:0000256" key="1">
    <source>
        <dbReference type="SAM" id="MobiDB-lite"/>
    </source>
</evidence>
<proteinExistence type="predicted"/>
<dbReference type="Proteomes" id="UP000772434">
    <property type="component" value="Unassembled WGS sequence"/>
</dbReference>
<accession>A0A9P5P530</accession>
<keyword evidence="3" id="KW-1185">Reference proteome</keyword>
<feature type="region of interest" description="Disordered" evidence="1">
    <location>
        <begin position="63"/>
        <end position="89"/>
    </location>
</feature>
<dbReference type="EMBL" id="JADNRY010000536">
    <property type="protein sequence ID" value="KAF9043668.1"/>
    <property type="molecule type" value="Genomic_DNA"/>
</dbReference>
<organism evidence="2 3">
    <name type="scientific">Rhodocollybia butyracea</name>
    <dbReference type="NCBI Taxonomy" id="206335"/>
    <lineage>
        <taxon>Eukaryota</taxon>
        <taxon>Fungi</taxon>
        <taxon>Dikarya</taxon>
        <taxon>Basidiomycota</taxon>
        <taxon>Agaricomycotina</taxon>
        <taxon>Agaricomycetes</taxon>
        <taxon>Agaricomycetidae</taxon>
        <taxon>Agaricales</taxon>
        <taxon>Marasmiineae</taxon>
        <taxon>Omphalotaceae</taxon>
        <taxon>Rhodocollybia</taxon>
    </lineage>
</organism>
<reference evidence="2" key="1">
    <citation type="submission" date="2020-11" db="EMBL/GenBank/DDBJ databases">
        <authorList>
            <consortium name="DOE Joint Genome Institute"/>
            <person name="Ahrendt S."/>
            <person name="Riley R."/>
            <person name="Andreopoulos W."/>
            <person name="Labutti K."/>
            <person name="Pangilinan J."/>
            <person name="Ruiz-Duenas F.J."/>
            <person name="Barrasa J.M."/>
            <person name="Sanchez-Garcia M."/>
            <person name="Camarero S."/>
            <person name="Miyauchi S."/>
            <person name="Serrano A."/>
            <person name="Linde D."/>
            <person name="Babiker R."/>
            <person name="Drula E."/>
            <person name="Ayuso-Fernandez I."/>
            <person name="Pacheco R."/>
            <person name="Padilla G."/>
            <person name="Ferreira P."/>
            <person name="Barriuso J."/>
            <person name="Kellner H."/>
            <person name="Castanera R."/>
            <person name="Alfaro M."/>
            <person name="Ramirez L."/>
            <person name="Pisabarro A.G."/>
            <person name="Kuo A."/>
            <person name="Tritt A."/>
            <person name="Lipzen A."/>
            <person name="He G."/>
            <person name="Yan M."/>
            <person name="Ng V."/>
            <person name="Cullen D."/>
            <person name="Martin F."/>
            <person name="Rosso M.-N."/>
            <person name="Henrissat B."/>
            <person name="Hibbett D."/>
            <person name="Martinez A.T."/>
            <person name="Grigoriev I.V."/>
        </authorList>
    </citation>
    <scope>NUCLEOTIDE SEQUENCE</scope>
    <source>
        <strain evidence="2">AH 40177</strain>
    </source>
</reference>
<evidence type="ECO:0000313" key="3">
    <source>
        <dbReference type="Proteomes" id="UP000772434"/>
    </source>
</evidence>